<evidence type="ECO:0000313" key="1">
    <source>
        <dbReference type="EMBL" id="MBB4882725.1"/>
    </source>
</evidence>
<organism evidence="1 2">
    <name type="scientific">Micrococcus flavus</name>
    <dbReference type="NCBI Taxonomy" id="384602"/>
    <lineage>
        <taxon>Bacteria</taxon>
        <taxon>Bacillati</taxon>
        <taxon>Actinomycetota</taxon>
        <taxon>Actinomycetes</taxon>
        <taxon>Micrococcales</taxon>
        <taxon>Micrococcaceae</taxon>
        <taxon>Micrococcus</taxon>
    </lineage>
</organism>
<keyword evidence="1" id="KW-0238">DNA-binding</keyword>
<dbReference type="AlphaFoldDB" id="A0A7W7PBQ0"/>
<name>A0A7W7PBQ0_9MICC</name>
<dbReference type="InterPro" id="IPR032580">
    <property type="entry name" value="SatD"/>
</dbReference>
<protein>
    <submittedName>
        <fullName evidence="1">DNA-binding CsgD family transcriptional regulator</fullName>
    </submittedName>
</protein>
<keyword evidence="2" id="KW-1185">Reference proteome</keyword>
<reference evidence="1 2" key="1">
    <citation type="submission" date="2020-08" db="EMBL/GenBank/DDBJ databases">
        <title>Sequencing the genomes of 1000 actinobacteria strains.</title>
        <authorList>
            <person name="Klenk H.-P."/>
        </authorList>
    </citation>
    <scope>NUCLEOTIDE SEQUENCE [LARGE SCALE GENOMIC DNA]</scope>
    <source>
        <strain evidence="1 2">DSM 19079</strain>
    </source>
</reference>
<comment type="caution">
    <text evidence="1">The sequence shown here is derived from an EMBL/GenBank/DDBJ whole genome shotgun (WGS) entry which is preliminary data.</text>
</comment>
<dbReference type="GO" id="GO:0003677">
    <property type="term" value="F:DNA binding"/>
    <property type="evidence" value="ECO:0007669"/>
    <property type="project" value="UniProtKB-KW"/>
</dbReference>
<dbReference type="RefSeq" id="WP_229667052.1">
    <property type="nucleotide sequence ID" value="NZ_BMLA01000001.1"/>
</dbReference>
<dbReference type="Proteomes" id="UP000560081">
    <property type="component" value="Unassembled WGS sequence"/>
</dbReference>
<gene>
    <name evidence="1" type="ORF">BJ976_001076</name>
</gene>
<proteinExistence type="predicted"/>
<accession>A0A7W7PBQ0</accession>
<dbReference type="Pfam" id="PF16264">
    <property type="entry name" value="SatD"/>
    <property type="match status" value="1"/>
</dbReference>
<dbReference type="EMBL" id="JACHMC010000001">
    <property type="protein sequence ID" value="MBB4882725.1"/>
    <property type="molecule type" value="Genomic_DNA"/>
</dbReference>
<sequence length="229" mass="23531">MMQAETTLAPAGATPDPRAAVIADIVGSRRLSDRAEAQAAVLAAFAEAERQVPPVVPAWATVGDEFQSLHAHWAAAARSVLRVGLALPGGVELRFGIGEGEHVEVAAPVEGEGGPILDGSAWHRARAALETAADRAAGAATAFVGEDAALSLALDGQLLLRDHLVGRLRARERRLAAALLAGRTQAQAARAERITQSAVSQAVSRSGIRELLDLDAALEAATPAGGDQA</sequence>
<evidence type="ECO:0000313" key="2">
    <source>
        <dbReference type="Proteomes" id="UP000560081"/>
    </source>
</evidence>